<gene>
    <name evidence="1" type="ORF">H4R21_006931</name>
</gene>
<dbReference type="Proteomes" id="UP001140087">
    <property type="component" value="Unassembled WGS sequence"/>
</dbReference>
<reference evidence="1" key="1">
    <citation type="submission" date="2022-07" db="EMBL/GenBank/DDBJ databases">
        <title>Phylogenomic reconstructions and comparative analyses of Kickxellomycotina fungi.</title>
        <authorList>
            <person name="Reynolds N.K."/>
            <person name="Stajich J.E."/>
            <person name="Barry K."/>
            <person name="Grigoriev I.V."/>
            <person name="Crous P."/>
            <person name="Smith M.E."/>
        </authorList>
    </citation>
    <scope>NUCLEOTIDE SEQUENCE</scope>
    <source>
        <strain evidence="1">BCRC 34780</strain>
    </source>
</reference>
<accession>A0ACC1KF55</accession>
<evidence type="ECO:0000313" key="1">
    <source>
        <dbReference type="EMBL" id="KAJ2788730.1"/>
    </source>
</evidence>
<comment type="caution">
    <text evidence="1">The sequence shown here is derived from an EMBL/GenBank/DDBJ whole genome shotgun (WGS) entry which is preliminary data.</text>
</comment>
<evidence type="ECO:0000313" key="2">
    <source>
        <dbReference type="Proteomes" id="UP001140087"/>
    </source>
</evidence>
<name>A0ACC1KF55_9FUNG</name>
<dbReference type="EMBL" id="JANBUN010003990">
    <property type="protein sequence ID" value="KAJ2788730.1"/>
    <property type="molecule type" value="Genomic_DNA"/>
</dbReference>
<keyword evidence="2" id="KW-1185">Reference proteome</keyword>
<feature type="non-terminal residue" evidence="1">
    <location>
        <position position="1"/>
    </location>
</feature>
<sequence>ELAARGLPTTGLKKDLVQRLEEALGSAGAGPEGAGDADEFDLLPADEQAAADAEQDASDDDGGALQGDAGTVDDATGAEAGPSAEEADDSNKRRAESPPEQMDVDGGNSNTLPAGGDTESQGMDIAAGPQASGDGGAEGDARDSLFVKNLERPLTVYRLKEHLAQYGAVNDIWLNSIKTRAYANFATAQEAATAFDAVNKTKFPPEHGQVLACGLITKARMAALVGAEESMAEAVHNLDLVEVPDEAGSCGIDLLNTKGRRAASKRQKTERPGQAGGPGKQTAVLVVGAALAAAGDARDAGKGGRAAAGQAAPATKAPAEEDPLARWTKAQPSISYRPLNEDQ</sequence>
<organism evidence="1 2">
    <name type="scientific">Coemansia helicoidea</name>
    <dbReference type="NCBI Taxonomy" id="1286919"/>
    <lineage>
        <taxon>Eukaryota</taxon>
        <taxon>Fungi</taxon>
        <taxon>Fungi incertae sedis</taxon>
        <taxon>Zoopagomycota</taxon>
        <taxon>Kickxellomycotina</taxon>
        <taxon>Kickxellomycetes</taxon>
        <taxon>Kickxellales</taxon>
        <taxon>Kickxellaceae</taxon>
        <taxon>Coemansia</taxon>
    </lineage>
</organism>
<proteinExistence type="predicted"/>
<feature type="non-terminal residue" evidence="1">
    <location>
        <position position="343"/>
    </location>
</feature>
<protein>
    <submittedName>
        <fullName evidence="1">Uncharacterized protein</fullName>
    </submittedName>
</protein>